<comment type="caution">
    <text evidence="1">The sequence shown here is derived from an EMBL/GenBank/DDBJ whole genome shotgun (WGS) entry which is preliminary data.</text>
</comment>
<gene>
    <name evidence="1" type="ORF">ANME2D_02550</name>
</gene>
<sequence>MPSKSIELPEDLYLKVGAVAREHFETTGEYIKKVVSDAIREELELRDIKRQIASRYAAGEISYESLKTLLGFKEAERIRIYKETILESLKEADDVVERLKE</sequence>
<dbReference type="AlphaFoldDB" id="A0A062V555"/>
<dbReference type="RefSeq" id="WP_048092201.1">
    <property type="nucleotide sequence ID" value="NZ_JMIY01000007.1"/>
</dbReference>
<name>A0A062V555_9EURY</name>
<protein>
    <submittedName>
        <fullName evidence="1">Uncharacterized protein</fullName>
    </submittedName>
</protein>
<dbReference type="EMBL" id="JMIY01000007">
    <property type="protein sequence ID" value="KCZ70530.1"/>
    <property type="molecule type" value="Genomic_DNA"/>
</dbReference>
<evidence type="ECO:0000313" key="1">
    <source>
        <dbReference type="EMBL" id="KCZ70530.1"/>
    </source>
</evidence>
<organism evidence="1 2">
    <name type="scientific">Candidatus Methanoperedens nitratireducens</name>
    <dbReference type="NCBI Taxonomy" id="1392998"/>
    <lineage>
        <taxon>Archaea</taxon>
        <taxon>Methanobacteriati</taxon>
        <taxon>Methanobacteriota</taxon>
        <taxon>Stenosarchaea group</taxon>
        <taxon>Methanomicrobia</taxon>
        <taxon>Methanosarcinales</taxon>
        <taxon>ANME-2 cluster</taxon>
        <taxon>Candidatus Methanoperedentaceae</taxon>
        <taxon>Candidatus Methanoperedens</taxon>
    </lineage>
</organism>
<keyword evidence="2" id="KW-1185">Reference proteome</keyword>
<reference evidence="1 2" key="1">
    <citation type="journal article" date="2013" name="Nature">
        <title>Anaerobic oxidation of methane coupled to nitrate reduction in a novel archaeal lineage.</title>
        <authorList>
            <person name="Haroon M.F."/>
            <person name="Hu S."/>
            <person name="Shi Y."/>
            <person name="Imelfort M."/>
            <person name="Keller J."/>
            <person name="Hugenholtz P."/>
            <person name="Yuan Z."/>
            <person name="Tyson G.W."/>
        </authorList>
    </citation>
    <scope>NUCLEOTIDE SEQUENCE [LARGE SCALE GENOMIC DNA]</scope>
    <source>
        <strain evidence="1 2">ANME-2d</strain>
    </source>
</reference>
<accession>A0A062V555</accession>
<dbReference type="Proteomes" id="UP000027153">
    <property type="component" value="Unassembled WGS sequence"/>
</dbReference>
<evidence type="ECO:0000313" key="2">
    <source>
        <dbReference type="Proteomes" id="UP000027153"/>
    </source>
</evidence>
<proteinExistence type="predicted"/>